<comment type="caution">
    <text evidence="3">The sequence shown here is derived from an EMBL/GenBank/DDBJ whole genome shotgun (WGS) entry which is preliminary data.</text>
</comment>
<gene>
    <name evidence="3" type="ORF">LFW2832_01198</name>
</gene>
<dbReference type="InterPro" id="IPR055767">
    <property type="entry name" value="DUF7343"/>
</dbReference>
<proteinExistence type="predicted"/>
<dbReference type="EMBL" id="CABMJJ010000002">
    <property type="protein sequence ID" value="VVC02709.1"/>
    <property type="molecule type" value="Genomic_DNA"/>
</dbReference>
<dbReference type="Pfam" id="PF24034">
    <property type="entry name" value="DUF7343"/>
    <property type="match status" value="1"/>
</dbReference>
<organism evidence="3 4">
    <name type="scientific">Candidatus Bilamarchaeum dharawalense</name>
    <dbReference type="NCBI Taxonomy" id="2885759"/>
    <lineage>
        <taxon>Archaea</taxon>
        <taxon>Candidatus Micrarchaeota</taxon>
        <taxon>Candidatus Micrarchaeia</taxon>
        <taxon>Candidatus Anstonellales</taxon>
        <taxon>Candidatus Bilamarchaeaceae</taxon>
        <taxon>Candidatus Bilamarchaeum</taxon>
    </lineage>
</organism>
<dbReference type="SUPFAM" id="SSF46785">
    <property type="entry name" value="Winged helix' DNA-binding domain"/>
    <property type="match status" value="1"/>
</dbReference>
<name>A0A5E4LMQ5_9ARCH</name>
<keyword evidence="1" id="KW-0812">Transmembrane</keyword>
<protein>
    <recommendedName>
        <fullName evidence="2">DUF7343 domain-containing protein</fullName>
    </recommendedName>
</protein>
<keyword evidence="1" id="KW-0472">Membrane</keyword>
<dbReference type="InterPro" id="IPR036390">
    <property type="entry name" value="WH_DNA-bd_sf"/>
</dbReference>
<evidence type="ECO:0000313" key="4">
    <source>
        <dbReference type="Proteomes" id="UP000789941"/>
    </source>
</evidence>
<feature type="transmembrane region" description="Helical" evidence="1">
    <location>
        <begin position="51"/>
        <end position="70"/>
    </location>
</feature>
<sequence length="160" mass="18244">MDIRKRIILGLLTVSVFIFLVTVLVFVFALYSHGESIPPMLDIFLTYHMEFMVLMGLFGLFSGIVVYSIMNATLEKQKKVVKTNLGIIMKFLSSDEREIVQLLISKDGMTTQSEIARLPGMSRLKAHRITKKLEGRGIIYVEKYGKINMIRIVEDLKGIQ</sequence>
<feature type="domain" description="DUF7343" evidence="2">
    <location>
        <begin position="93"/>
        <end position="151"/>
    </location>
</feature>
<feature type="transmembrane region" description="Helical" evidence="1">
    <location>
        <begin position="7"/>
        <end position="31"/>
    </location>
</feature>
<reference evidence="3 4" key="1">
    <citation type="submission" date="2019-08" db="EMBL/GenBank/DDBJ databases">
        <authorList>
            <person name="Vazquez-Campos X."/>
        </authorList>
    </citation>
    <scope>NUCLEOTIDE SEQUENCE [LARGE SCALE GENOMIC DNA]</scope>
    <source>
        <strain evidence="3">LFW-283_2</strain>
    </source>
</reference>
<evidence type="ECO:0000313" key="3">
    <source>
        <dbReference type="EMBL" id="VVC02709.1"/>
    </source>
</evidence>
<dbReference type="AlphaFoldDB" id="A0A5E4LMQ5"/>
<dbReference type="Proteomes" id="UP000789941">
    <property type="component" value="Unassembled WGS sequence"/>
</dbReference>
<evidence type="ECO:0000259" key="2">
    <source>
        <dbReference type="Pfam" id="PF24034"/>
    </source>
</evidence>
<keyword evidence="1" id="KW-1133">Transmembrane helix</keyword>
<evidence type="ECO:0000256" key="1">
    <source>
        <dbReference type="SAM" id="Phobius"/>
    </source>
</evidence>
<accession>A0A5E4LMQ5</accession>